<organism evidence="1 2">
    <name type="scientific">Salinimicrobium gaetbulicola</name>
    <dbReference type="NCBI Taxonomy" id="999702"/>
    <lineage>
        <taxon>Bacteria</taxon>
        <taxon>Pseudomonadati</taxon>
        <taxon>Bacteroidota</taxon>
        <taxon>Flavobacteriia</taxon>
        <taxon>Flavobacteriales</taxon>
        <taxon>Flavobacteriaceae</taxon>
        <taxon>Salinimicrobium</taxon>
    </lineage>
</organism>
<name>A0ABW3IFK6_9FLAO</name>
<reference evidence="2" key="1">
    <citation type="journal article" date="2019" name="Int. J. Syst. Evol. Microbiol.">
        <title>The Global Catalogue of Microorganisms (GCM) 10K type strain sequencing project: providing services to taxonomists for standard genome sequencing and annotation.</title>
        <authorList>
            <consortium name="The Broad Institute Genomics Platform"/>
            <consortium name="The Broad Institute Genome Sequencing Center for Infectious Disease"/>
            <person name="Wu L."/>
            <person name="Ma J."/>
        </authorList>
    </citation>
    <scope>NUCLEOTIDE SEQUENCE [LARGE SCALE GENOMIC DNA]</scope>
    <source>
        <strain evidence="2">CCUG 60898</strain>
    </source>
</reference>
<dbReference type="EMBL" id="JBHTJP010000032">
    <property type="protein sequence ID" value="MFD0976776.1"/>
    <property type="molecule type" value="Genomic_DNA"/>
</dbReference>
<evidence type="ECO:0000313" key="1">
    <source>
        <dbReference type="EMBL" id="MFD0976776.1"/>
    </source>
</evidence>
<evidence type="ECO:0000313" key="2">
    <source>
        <dbReference type="Proteomes" id="UP001597100"/>
    </source>
</evidence>
<keyword evidence="2" id="KW-1185">Reference proteome</keyword>
<dbReference type="Proteomes" id="UP001597100">
    <property type="component" value="Unassembled WGS sequence"/>
</dbReference>
<dbReference type="RefSeq" id="WP_380738410.1">
    <property type="nucleotide sequence ID" value="NZ_JBHTJP010000032.1"/>
</dbReference>
<evidence type="ECO:0008006" key="3">
    <source>
        <dbReference type="Google" id="ProtNLM"/>
    </source>
</evidence>
<gene>
    <name evidence="1" type="ORF">ACFQ1G_08240</name>
</gene>
<comment type="caution">
    <text evidence="1">The sequence shown here is derived from an EMBL/GenBank/DDBJ whole genome shotgun (WGS) entry which is preliminary data.</text>
</comment>
<sequence length="203" mass="23358">MKKLLLLAIVILIIGCENKTTEIRYYPSDREFQKDSIQLIGLDTTKLNFRQLTNKSAEFYVDEGKQVVVEFDDGKIKKRVIPYVYTGGLIKLKNILQLKSDSILIDDGYSISELKRILKRHYLNKGEIPQYSDSPERALVEVTIDTNQSGKELKELLTRLTRSFDEIKGEINDSIELRVAFDYFRQIPPPPPPPKPNDIIKGE</sequence>
<dbReference type="PROSITE" id="PS51257">
    <property type="entry name" value="PROKAR_LIPOPROTEIN"/>
    <property type="match status" value="1"/>
</dbReference>
<protein>
    <recommendedName>
        <fullName evidence="3">Outer membrane lipoprotein-sorting protein</fullName>
    </recommendedName>
</protein>
<proteinExistence type="predicted"/>
<accession>A0ABW3IFK6</accession>